<comment type="similarity">
    <text evidence="2 4">Belongs to the Rab GDI family.</text>
</comment>
<name>A0ABN7SRE9_OIKDI</name>
<evidence type="ECO:0000313" key="5">
    <source>
        <dbReference type="EMBL" id="CAG5105675.1"/>
    </source>
</evidence>
<dbReference type="Gene3D" id="1.10.405.10">
    <property type="entry name" value="Guanine Nucleotide Dissociation Inhibitor, domain 1"/>
    <property type="match status" value="1"/>
</dbReference>
<evidence type="ECO:0000256" key="4">
    <source>
        <dbReference type="RuleBase" id="RU363124"/>
    </source>
</evidence>
<comment type="function">
    <text evidence="4">Regulates the GDP/GTP exchange reaction of most RAB proteins by inhibiting the dissociation of GDP from them, and the subsequent binding of GTP.</text>
</comment>
<organism evidence="5 6">
    <name type="scientific">Oikopleura dioica</name>
    <name type="common">Tunicate</name>
    <dbReference type="NCBI Taxonomy" id="34765"/>
    <lineage>
        <taxon>Eukaryota</taxon>
        <taxon>Metazoa</taxon>
        <taxon>Chordata</taxon>
        <taxon>Tunicata</taxon>
        <taxon>Appendicularia</taxon>
        <taxon>Copelata</taxon>
        <taxon>Oikopleuridae</taxon>
        <taxon>Oikopleura</taxon>
    </lineage>
</organism>
<dbReference type="Gene3D" id="3.50.50.60">
    <property type="entry name" value="FAD/NAD(P)-binding domain"/>
    <property type="match status" value="1"/>
</dbReference>
<dbReference type="Gene3D" id="3.30.519.10">
    <property type="entry name" value="Guanine Nucleotide Dissociation Inhibitor, domain 2"/>
    <property type="match status" value="1"/>
</dbReference>
<keyword evidence="6" id="KW-1185">Reference proteome</keyword>
<accession>A0ABN7SRE9</accession>
<protein>
    <recommendedName>
        <fullName evidence="4">Rab GDP dissociation inhibitor</fullName>
    </recommendedName>
</protein>
<proteinExistence type="inferred from homology"/>
<dbReference type="Pfam" id="PF00996">
    <property type="entry name" value="GDI"/>
    <property type="match status" value="1"/>
</dbReference>
<dbReference type="EMBL" id="OU015566">
    <property type="protein sequence ID" value="CAG5105675.1"/>
    <property type="molecule type" value="Genomic_DNA"/>
</dbReference>
<reference evidence="5 6" key="1">
    <citation type="submission" date="2021-04" db="EMBL/GenBank/DDBJ databases">
        <authorList>
            <person name="Bliznina A."/>
        </authorList>
    </citation>
    <scope>NUCLEOTIDE SEQUENCE [LARGE SCALE GENOMIC DNA]</scope>
</reference>
<dbReference type="InterPro" id="IPR018203">
    <property type="entry name" value="GDP_dissociation_inhibitor"/>
</dbReference>
<dbReference type="PANTHER" id="PTHR11787:SF8">
    <property type="entry name" value="RAB GDP DISSOCIATION INHIBITOR"/>
    <property type="match status" value="1"/>
</dbReference>
<gene>
    <name evidence="5" type="ORF">OKIOD_LOCUS11114</name>
</gene>
<comment type="subcellular location">
    <subcellularLocation>
        <location evidence="4">Cytoplasm</location>
    </subcellularLocation>
    <subcellularLocation>
        <location evidence="1">Golgi apparatus</location>
        <location evidence="1">trans-Golgi network</location>
    </subcellularLocation>
</comment>
<evidence type="ECO:0000256" key="1">
    <source>
        <dbReference type="ARBA" id="ARBA00004601"/>
    </source>
</evidence>
<dbReference type="InterPro" id="IPR036188">
    <property type="entry name" value="FAD/NAD-bd_sf"/>
</dbReference>
<dbReference type="InterPro" id="IPR000806">
    <property type="entry name" value="RabGDI"/>
</dbReference>
<sequence>MDEEYDVVILGTGLTECILSGVLSVQGKKVLHMDRNSYYGAEATSMTPLDQLYQKFGEEKAPETMGRGRDWNVDIIPKFLMADGKLVQMLIFTDVTRYLEFKVCEGSYVLQGSKVHKVPASETEALSSGLMGMFEKRRFRKFLIFTNEFDENNPSSWQGVDPRSTPMSAVYQKFGLDANTQDFVGHAMCLYRTDDYLLKPCGEAIKKVKLYASSLSRYGKSPYLYPLYGLGELPQGFARLSAIYGGTYMLHKPVEKVEAKDGAVFVTSEGETVKAKQVIGDPSYFTDRVEKKGVLVRAICILNHPIPGTNDSASCQFILPQKQIGRRHDIYICSVSSAHNVAPKGKWLAFISTTAETANPQGELEAAFAKLGPIEKKFVYTQDVFHPKADLPADNIFVTKSYDATTHFETTSEDIMRVYKEVTGKDFDFSACKRTIEDTIEG</sequence>
<evidence type="ECO:0000256" key="3">
    <source>
        <dbReference type="ARBA" id="ARBA00022468"/>
    </source>
</evidence>
<dbReference type="Proteomes" id="UP001158576">
    <property type="component" value="Chromosome 1"/>
</dbReference>
<dbReference type="SUPFAM" id="SSF51905">
    <property type="entry name" value="FAD/NAD(P)-binding domain"/>
    <property type="match status" value="2"/>
</dbReference>
<keyword evidence="3 4" id="KW-0343">GTPase activation</keyword>
<evidence type="ECO:0000313" key="6">
    <source>
        <dbReference type="Proteomes" id="UP001158576"/>
    </source>
</evidence>
<dbReference type="PANTHER" id="PTHR11787">
    <property type="entry name" value="RAB GDP-DISSOCIATION INHIBITOR"/>
    <property type="match status" value="1"/>
</dbReference>
<dbReference type="PRINTS" id="PR00891">
    <property type="entry name" value="RABGDIREP"/>
</dbReference>
<evidence type="ECO:0000256" key="2">
    <source>
        <dbReference type="ARBA" id="ARBA00005593"/>
    </source>
</evidence>
<keyword evidence="4" id="KW-0963">Cytoplasm</keyword>
<dbReference type="PRINTS" id="PR00892">
    <property type="entry name" value="RABGDI"/>
</dbReference>